<feature type="compositionally biased region" description="Basic and acidic residues" evidence="6">
    <location>
        <begin position="160"/>
        <end position="169"/>
    </location>
</feature>
<dbReference type="InterPro" id="IPR012406">
    <property type="entry name" value="UreE"/>
</dbReference>
<evidence type="ECO:0000256" key="2">
    <source>
        <dbReference type="ARBA" id="ARBA00022490"/>
    </source>
</evidence>
<evidence type="ECO:0000256" key="1">
    <source>
        <dbReference type="ARBA" id="ARBA00004496"/>
    </source>
</evidence>
<sequence>MIVLTQILTAQESALLTGSATLSLPIDSRIKSRLKVNLDDGREAGLFLPRGKILRNGDLLRSEQGVLVRVLAAEEAVSTVYCSDPHLMARVCYHLGNRHVPLQIEPEWVRYQHDHVLDEMVIGLGAEVTSETAAFEPEAGAYGGSSSGHSHAGHSHGHHHPDEHRHHSH</sequence>
<reference evidence="8 9" key="1">
    <citation type="journal article" date="2017" name="Int. J. Syst. Evol. Microbiol.">
        <title>Photobacterium alginatilyticum sp. nov., a marine bacterium isolated from bottom seawater.</title>
        <authorList>
            <person name="Wang X."/>
            <person name="Wang Y."/>
            <person name="Yang X."/>
            <person name="Sun H."/>
            <person name="Li B."/>
            <person name="Zhang X.H."/>
        </authorList>
    </citation>
    <scope>NUCLEOTIDE SEQUENCE [LARGE SCALE GENOMIC DNA]</scope>
    <source>
        <strain evidence="8 9">P03D4</strain>
    </source>
</reference>
<keyword evidence="3 5" id="KW-0533">Nickel</keyword>
<proteinExistence type="inferred from homology"/>
<dbReference type="CDD" id="cd00571">
    <property type="entry name" value="UreE"/>
    <property type="match status" value="1"/>
</dbReference>
<dbReference type="SUPFAM" id="SSF69287">
    <property type="entry name" value="Urease metallochaperone UreE, N-terminal domain"/>
    <property type="match status" value="1"/>
</dbReference>
<evidence type="ECO:0000256" key="4">
    <source>
        <dbReference type="ARBA" id="ARBA00023186"/>
    </source>
</evidence>
<dbReference type="InterPro" id="IPR004029">
    <property type="entry name" value="UreE_N"/>
</dbReference>
<dbReference type="InterPro" id="IPR007864">
    <property type="entry name" value="UreE_C_dom"/>
</dbReference>
<dbReference type="EMBL" id="RSEJ01000018">
    <property type="protein sequence ID" value="NBI54279.1"/>
    <property type="molecule type" value="Genomic_DNA"/>
</dbReference>
<feature type="domain" description="UreE urease accessory N-terminal" evidence="7">
    <location>
        <begin position="1"/>
        <end position="68"/>
    </location>
</feature>
<keyword evidence="2 5" id="KW-0963">Cytoplasm</keyword>
<gene>
    <name evidence="5 8" type="primary">ureE</name>
    <name evidence="8" type="ORF">EIZ48_17185</name>
</gene>
<comment type="similarity">
    <text evidence="5">Belongs to the UreE family.</text>
</comment>
<dbReference type="NCBIfam" id="NF009751">
    <property type="entry name" value="PRK13261.1-1"/>
    <property type="match status" value="1"/>
</dbReference>
<organism evidence="8 9">
    <name type="scientific">Photobacterium alginatilyticum</name>
    <dbReference type="NCBI Taxonomy" id="1775171"/>
    <lineage>
        <taxon>Bacteria</taxon>
        <taxon>Pseudomonadati</taxon>
        <taxon>Pseudomonadota</taxon>
        <taxon>Gammaproteobacteria</taxon>
        <taxon>Vibrionales</taxon>
        <taxon>Vibrionaceae</taxon>
        <taxon>Photobacterium</taxon>
    </lineage>
</organism>
<dbReference type="Gene3D" id="3.30.70.790">
    <property type="entry name" value="UreE, C-terminal domain"/>
    <property type="match status" value="1"/>
</dbReference>
<comment type="caution">
    <text evidence="8">The sequence shown here is derived from an EMBL/GenBank/DDBJ whole genome shotgun (WGS) entry which is preliminary data.</text>
</comment>
<evidence type="ECO:0000256" key="3">
    <source>
        <dbReference type="ARBA" id="ARBA00022596"/>
    </source>
</evidence>
<comment type="subcellular location">
    <subcellularLocation>
        <location evidence="1 5">Cytoplasm</location>
    </subcellularLocation>
</comment>
<dbReference type="InterPro" id="IPR036118">
    <property type="entry name" value="UreE_N_sf"/>
</dbReference>
<keyword evidence="4 5" id="KW-0143">Chaperone</keyword>
<evidence type="ECO:0000256" key="6">
    <source>
        <dbReference type="SAM" id="MobiDB-lite"/>
    </source>
</evidence>
<dbReference type="HAMAP" id="MF_00822">
    <property type="entry name" value="UreE"/>
    <property type="match status" value="1"/>
</dbReference>
<dbReference type="Pfam" id="PF02814">
    <property type="entry name" value="UreE_N"/>
    <property type="match status" value="1"/>
</dbReference>
<evidence type="ECO:0000259" key="7">
    <source>
        <dbReference type="SMART" id="SM00988"/>
    </source>
</evidence>
<dbReference type="Proteomes" id="UP000738517">
    <property type="component" value="Unassembled WGS sequence"/>
</dbReference>
<keyword evidence="9" id="KW-1185">Reference proteome</keyword>
<dbReference type="RefSeq" id="WP_160653973.1">
    <property type="nucleotide sequence ID" value="NZ_RSEJ01000018.1"/>
</dbReference>
<dbReference type="Gene3D" id="2.60.260.20">
    <property type="entry name" value="Urease metallochaperone UreE, N-terminal domain"/>
    <property type="match status" value="1"/>
</dbReference>
<dbReference type="PIRSF" id="PIRSF036402">
    <property type="entry name" value="Ureas_acces_UreE"/>
    <property type="match status" value="1"/>
</dbReference>
<evidence type="ECO:0000313" key="9">
    <source>
        <dbReference type="Proteomes" id="UP000738517"/>
    </source>
</evidence>
<feature type="region of interest" description="Disordered" evidence="6">
    <location>
        <begin position="138"/>
        <end position="169"/>
    </location>
</feature>
<dbReference type="SMART" id="SM00988">
    <property type="entry name" value="UreE_N"/>
    <property type="match status" value="1"/>
</dbReference>
<dbReference type="SUPFAM" id="SSF69737">
    <property type="entry name" value="Urease metallochaperone UreE, C-terminal domain"/>
    <property type="match status" value="1"/>
</dbReference>
<dbReference type="Pfam" id="PF05194">
    <property type="entry name" value="UreE_C"/>
    <property type="match status" value="1"/>
</dbReference>
<accession>A0ABW9YKC0</accession>
<evidence type="ECO:0000313" key="8">
    <source>
        <dbReference type="EMBL" id="NBI54279.1"/>
    </source>
</evidence>
<evidence type="ECO:0000256" key="5">
    <source>
        <dbReference type="HAMAP-Rule" id="MF_00822"/>
    </source>
</evidence>
<name>A0ABW9YKC0_9GAMM</name>
<comment type="function">
    <text evidence="5">Involved in urease metallocenter assembly. Binds nickel. Probably functions as a nickel donor during metallocenter assembly.</text>
</comment>
<protein>
    <recommendedName>
        <fullName evidence="5">Urease accessory protein UreE</fullName>
    </recommendedName>
</protein>